<keyword evidence="2" id="KW-1185">Reference proteome</keyword>
<sequence length="241" mass="27943">MRYLRLDLQVAFSYTHLPSTPKLTLEEFKRISDDIVIENLPAHLSRSARRMHSCFENAWQFRINFADPDSKFEDFESATIAETFGCAERTLAARICQQIFTASSDRVVGRPSISNVYYDVFRGKLIHMETLLNDMRRHLSEKTKIEKKERRESKVVFLMIEGLEKLPSAENIFSIFRELAHLFQVSKITAIVCMQGEACTTVKSAFEDHRMYLNLSLIDLCKDIKFKEWEEADAHGSSDED</sequence>
<accession>A0A3N4IKA2</accession>
<dbReference type="EMBL" id="ML119655">
    <property type="protein sequence ID" value="RPA85118.1"/>
    <property type="molecule type" value="Genomic_DNA"/>
</dbReference>
<dbReference type="Proteomes" id="UP000275078">
    <property type="component" value="Unassembled WGS sequence"/>
</dbReference>
<name>A0A3N4IKA2_ASCIM</name>
<evidence type="ECO:0000313" key="1">
    <source>
        <dbReference type="EMBL" id="RPA85118.1"/>
    </source>
</evidence>
<reference evidence="1 2" key="1">
    <citation type="journal article" date="2018" name="Nat. Ecol. Evol.">
        <title>Pezizomycetes genomes reveal the molecular basis of ectomycorrhizal truffle lifestyle.</title>
        <authorList>
            <person name="Murat C."/>
            <person name="Payen T."/>
            <person name="Noel B."/>
            <person name="Kuo A."/>
            <person name="Morin E."/>
            <person name="Chen J."/>
            <person name="Kohler A."/>
            <person name="Krizsan K."/>
            <person name="Balestrini R."/>
            <person name="Da Silva C."/>
            <person name="Montanini B."/>
            <person name="Hainaut M."/>
            <person name="Levati E."/>
            <person name="Barry K.W."/>
            <person name="Belfiori B."/>
            <person name="Cichocki N."/>
            <person name="Clum A."/>
            <person name="Dockter R.B."/>
            <person name="Fauchery L."/>
            <person name="Guy J."/>
            <person name="Iotti M."/>
            <person name="Le Tacon F."/>
            <person name="Lindquist E.A."/>
            <person name="Lipzen A."/>
            <person name="Malagnac F."/>
            <person name="Mello A."/>
            <person name="Molinier V."/>
            <person name="Miyauchi S."/>
            <person name="Poulain J."/>
            <person name="Riccioni C."/>
            <person name="Rubini A."/>
            <person name="Sitrit Y."/>
            <person name="Splivallo R."/>
            <person name="Traeger S."/>
            <person name="Wang M."/>
            <person name="Zifcakova L."/>
            <person name="Wipf D."/>
            <person name="Zambonelli A."/>
            <person name="Paolocci F."/>
            <person name="Nowrousian M."/>
            <person name="Ottonello S."/>
            <person name="Baldrian P."/>
            <person name="Spatafora J.W."/>
            <person name="Henrissat B."/>
            <person name="Nagy L.G."/>
            <person name="Aury J.M."/>
            <person name="Wincker P."/>
            <person name="Grigoriev I.V."/>
            <person name="Bonfante P."/>
            <person name="Martin F.M."/>
        </authorList>
    </citation>
    <scope>NUCLEOTIDE SEQUENCE [LARGE SCALE GENOMIC DNA]</scope>
    <source>
        <strain evidence="1 2">RN42</strain>
    </source>
</reference>
<gene>
    <name evidence="1" type="ORF">BJ508DRAFT_322947</name>
</gene>
<organism evidence="1 2">
    <name type="scientific">Ascobolus immersus RN42</name>
    <dbReference type="NCBI Taxonomy" id="1160509"/>
    <lineage>
        <taxon>Eukaryota</taxon>
        <taxon>Fungi</taxon>
        <taxon>Dikarya</taxon>
        <taxon>Ascomycota</taxon>
        <taxon>Pezizomycotina</taxon>
        <taxon>Pezizomycetes</taxon>
        <taxon>Pezizales</taxon>
        <taxon>Ascobolaceae</taxon>
        <taxon>Ascobolus</taxon>
    </lineage>
</organism>
<protein>
    <submittedName>
        <fullName evidence="1">Uncharacterized protein</fullName>
    </submittedName>
</protein>
<proteinExistence type="predicted"/>
<evidence type="ECO:0000313" key="2">
    <source>
        <dbReference type="Proteomes" id="UP000275078"/>
    </source>
</evidence>
<dbReference type="AlphaFoldDB" id="A0A3N4IKA2"/>